<keyword evidence="6" id="KW-0472">Membrane</keyword>
<dbReference type="GO" id="GO:0051707">
    <property type="term" value="P:response to other organism"/>
    <property type="evidence" value="ECO:0007669"/>
    <property type="project" value="UniProtKB-ARBA"/>
</dbReference>
<evidence type="ECO:0000313" key="8">
    <source>
        <dbReference type="Proteomes" id="UP001345219"/>
    </source>
</evidence>
<dbReference type="GO" id="GO:0005886">
    <property type="term" value="C:plasma membrane"/>
    <property type="evidence" value="ECO:0007669"/>
    <property type="project" value="UniProtKB-SubCell"/>
</dbReference>
<dbReference type="Gene3D" id="3.80.10.10">
    <property type="entry name" value="Ribonuclease Inhibitor"/>
    <property type="match status" value="3"/>
</dbReference>
<dbReference type="InterPro" id="IPR032675">
    <property type="entry name" value="LRR_dom_sf"/>
</dbReference>
<dbReference type="InterPro" id="IPR001611">
    <property type="entry name" value="Leu-rich_rpt"/>
</dbReference>
<protein>
    <recommendedName>
        <fullName evidence="9">Piriformospora indica-insensitive protein 2</fullName>
    </recommendedName>
</protein>
<evidence type="ECO:0008006" key="9">
    <source>
        <dbReference type="Google" id="ProtNLM"/>
    </source>
</evidence>
<dbReference type="EMBL" id="JAXIOK010000004">
    <property type="protein sequence ID" value="KAK4773909.1"/>
    <property type="molecule type" value="Genomic_DNA"/>
</dbReference>
<dbReference type="PANTHER" id="PTHR48010:SF5">
    <property type="entry name" value="PROTEIN TOO MANY MOUTHS"/>
    <property type="match status" value="1"/>
</dbReference>
<keyword evidence="5" id="KW-0677">Repeat</keyword>
<evidence type="ECO:0000256" key="1">
    <source>
        <dbReference type="ARBA" id="ARBA00004236"/>
    </source>
</evidence>
<evidence type="ECO:0000256" key="3">
    <source>
        <dbReference type="ARBA" id="ARBA00022614"/>
    </source>
</evidence>
<keyword evidence="4" id="KW-0732">Signal</keyword>
<dbReference type="Pfam" id="PF00560">
    <property type="entry name" value="LRR_1"/>
    <property type="match status" value="2"/>
</dbReference>
<dbReference type="FunFam" id="3.80.10.10:FF:000269">
    <property type="entry name" value="Piriformospora indica-insensitive protein 2"/>
    <property type="match status" value="1"/>
</dbReference>
<name>A0AAN7KYQ2_9MYRT</name>
<organism evidence="7 8">
    <name type="scientific">Trapa incisa</name>
    <dbReference type="NCBI Taxonomy" id="236973"/>
    <lineage>
        <taxon>Eukaryota</taxon>
        <taxon>Viridiplantae</taxon>
        <taxon>Streptophyta</taxon>
        <taxon>Embryophyta</taxon>
        <taxon>Tracheophyta</taxon>
        <taxon>Spermatophyta</taxon>
        <taxon>Magnoliopsida</taxon>
        <taxon>eudicotyledons</taxon>
        <taxon>Gunneridae</taxon>
        <taxon>Pentapetalae</taxon>
        <taxon>rosids</taxon>
        <taxon>malvids</taxon>
        <taxon>Myrtales</taxon>
        <taxon>Lythraceae</taxon>
        <taxon>Trapa</taxon>
    </lineage>
</organism>
<dbReference type="InterPro" id="IPR050994">
    <property type="entry name" value="At_inactive_RLKs"/>
</dbReference>
<dbReference type="FunFam" id="3.80.10.10:FF:000375">
    <property type="entry name" value="Piriformospora indica-insensitive protein 2"/>
    <property type="match status" value="1"/>
</dbReference>
<evidence type="ECO:0000256" key="5">
    <source>
        <dbReference type="ARBA" id="ARBA00022737"/>
    </source>
</evidence>
<evidence type="ECO:0000313" key="7">
    <source>
        <dbReference type="EMBL" id="KAK4773909.1"/>
    </source>
</evidence>
<dbReference type="AlphaFoldDB" id="A0AAN7KYQ2"/>
<evidence type="ECO:0000256" key="4">
    <source>
        <dbReference type="ARBA" id="ARBA00022729"/>
    </source>
</evidence>
<sequence>MDPAMREYTFHEVKGPPELQYSMGGSVCAFLTVMVLCMSLHGSTADESYSGGDSDEAPMDKSEKVALYSAIRGFVGDWWNGSDLYPDPCGWTPIQGVSCDLFNGQWSVTSLNIGPVHDNSLVCSENPLFTPHMFHLKHLKSISFFSCFVKPAQTLPSDIYWDQFPGSLESVEFRSNPGLTGGIPGSFGRLLNLQSLVILENGLDGVLPTSLGSLSGLKRLVLSGNRFTGTIPDCLGAMPDLLILDVSGNSLSGPLPPSIGDLISLLKLDLSNNMLQGKLPSELGKLKSLTLLDMRNNQFSGGLAESFQGMELLEELVLSGNPLGGKLDAIEWKNLKSLTVLDLTATGMSGEIPRTFSQLKKIRFLGLSNNSLSGYLPQKLESLPCLSSLYINGNNLTGKIKFSPGFYSRMGRRFGAWDNPNLCYPIDELGPTNFPYRVRPCGQQEEEEREMLWDSIPRGKLLDSGYGGARGDFHFLHPLGFSSNGVDGIHPGNFWLDVMLLSVVLNNIL</sequence>
<dbReference type="SUPFAM" id="SSF52058">
    <property type="entry name" value="L domain-like"/>
    <property type="match status" value="1"/>
</dbReference>
<keyword evidence="8" id="KW-1185">Reference proteome</keyword>
<reference evidence="7 8" key="1">
    <citation type="journal article" date="2023" name="Hortic Res">
        <title>Pangenome of water caltrop reveals structural variations and asymmetric subgenome divergence after allopolyploidization.</title>
        <authorList>
            <person name="Zhang X."/>
            <person name="Chen Y."/>
            <person name="Wang L."/>
            <person name="Yuan Y."/>
            <person name="Fang M."/>
            <person name="Shi L."/>
            <person name="Lu R."/>
            <person name="Comes H.P."/>
            <person name="Ma Y."/>
            <person name="Chen Y."/>
            <person name="Huang G."/>
            <person name="Zhou Y."/>
            <person name="Zheng Z."/>
            <person name="Qiu Y."/>
        </authorList>
    </citation>
    <scope>NUCLEOTIDE SEQUENCE [LARGE SCALE GENOMIC DNA]</scope>
    <source>
        <tissue evidence="7">Roots</tissue>
    </source>
</reference>
<accession>A0AAN7KYQ2</accession>
<evidence type="ECO:0000256" key="2">
    <source>
        <dbReference type="ARBA" id="ARBA00022475"/>
    </source>
</evidence>
<evidence type="ECO:0000256" key="6">
    <source>
        <dbReference type="ARBA" id="ARBA00023136"/>
    </source>
</evidence>
<keyword evidence="2" id="KW-1003">Cell membrane</keyword>
<comment type="subcellular location">
    <subcellularLocation>
        <location evidence="1">Cell membrane</location>
    </subcellularLocation>
</comment>
<dbReference type="PANTHER" id="PTHR48010">
    <property type="entry name" value="OS05G0588300 PROTEIN"/>
    <property type="match status" value="1"/>
</dbReference>
<dbReference type="Pfam" id="PF13855">
    <property type="entry name" value="LRR_8"/>
    <property type="match status" value="2"/>
</dbReference>
<comment type="caution">
    <text evidence="7">The sequence shown here is derived from an EMBL/GenBank/DDBJ whole genome shotgun (WGS) entry which is preliminary data.</text>
</comment>
<proteinExistence type="predicted"/>
<dbReference type="Proteomes" id="UP001345219">
    <property type="component" value="Chromosome 22"/>
</dbReference>
<keyword evidence="3" id="KW-0433">Leucine-rich repeat</keyword>
<gene>
    <name evidence="7" type="ORF">SAY87_028928</name>
</gene>
<dbReference type="FunFam" id="3.80.10.10:FF:000299">
    <property type="entry name" value="Piriformospora indica-insensitive protein 2"/>
    <property type="match status" value="1"/>
</dbReference>